<organism evidence="3 4">
    <name type="scientific">Cuscuta europaea</name>
    <name type="common">European dodder</name>
    <dbReference type="NCBI Taxonomy" id="41803"/>
    <lineage>
        <taxon>Eukaryota</taxon>
        <taxon>Viridiplantae</taxon>
        <taxon>Streptophyta</taxon>
        <taxon>Embryophyta</taxon>
        <taxon>Tracheophyta</taxon>
        <taxon>Spermatophyta</taxon>
        <taxon>Magnoliopsida</taxon>
        <taxon>eudicotyledons</taxon>
        <taxon>Gunneridae</taxon>
        <taxon>Pentapetalae</taxon>
        <taxon>asterids</taxon>
        <taxon>lamiids</taxon>
        <taxon>Solanales</taxon>
        <taxon>Convolvulaceae</taxon>
        <taxon>Cuscuteae</taxon>
        <taxon>Cuscuta</taxon>
        <taxon>Cuscuta subgen. Cuscuta</taxon>
    </lineage>
</organism>
<keyword evidence="4" id="KW-1185">Reference proteome</keyword>
<evidence type="ECO:0000313" key="3">
    <source>
        <dbReference type="EMBL" id="CAH9115275.1"/>
    </source>
</evidence>
<dbReference type="Proteomes" id="UP001152484">
    <property type="component" value="Unassembled WGS sequence"/>
</dbReference>
<evidence type="ECO:0000313" key="4">
    <source>
        <dbReference type="Proteomes" id="UP001152484"/>
    </source>
</evidence>
<feature type="compositionally biased region" description="Basic and acidic residues" evidence="1">
    <location>
        <begin position="62"/>
        <end position="71"/>
    </location>
</feature>
<sequence>MEMYPSWVINITFGYQLYMLIFSLLFLTISSESYIQNHHPNPMHSSFRHLIPHPYWLIKEGASRDDVKREAPSGPNKMEPPLQPLPPADMKRMVPNGPNPMEPPLSSLISRDEKRLVPNGSNPVEPPLSSLISRDEKRSVPNEKRMVLSGPNPMESPDPSITV</sequence>
<dbReference type="AlphaFoldDB" id="A0A9P1EL86"/>
<protein>
    <submittedName>
        <fullName evidence="3">Uncharacterized protein</fullName>
    </submittedName>
</protein>
<dbReference type="OrthoDB" id="1748572at2759"/>
<accession>A0A9P1EL86</accession>
<evidence type="ECO:0000256" key="1">
    <source>
        <dbReference type="SAM" id="MobiDB-lite"/>
    </source>
</evidence>
<feature type="region of interest" description="Disordered" evidence="1">
    <location>
        <begin position="62"/>
        <end position="163"/>
    </location>
</feature>
<reference evidence="3" key="1">
    <citation type="submission" date="2022-07" db="EMBL/GenBank/DDBJ databases">
        <authorList>
            <person name="Macas J."/>
            <person name="Novak P."/>
            <person name="Neumann P."/>
        </authorList>
    </citation>
    <scope>NUCLEOTIDE SEQUENCE</scope>
</reference>
<keyword evidence="2" id="KW-1133">Transmembrane helix</keyword>
<gene>
    <name evidence="3" type="ORF">CEURO_LOCUS20752</name>
</gene>
<name>A0A9P1EL86_CUSEU</name>
<feature type="transmembrane region" description="Helical" evidence="2">
    <location>
        <begin position="6"/>
        <end position="29"/>
    </location>
</feature>
<dbReference type="EMBL" id="CAMAPE010000065">
    <property type="protein sequence ID" value="CAH9115275.1"/>
    <property type="molecule type" value="Genomic_DNA"/>
</dbReference>
<keyword evidence="2" id="KW-0472">Membrane</keyword>
<feature type="compositionally biased region" description="Basic and acidic residues" evidence="1">
    <location>
        <begin position="133"/>
        <end position="146"/>
    </location>
</feature>
<proteinExistence type="predicted"/>
<comment type="caution">
    <text evidence="3">The sequence shown here is derived from an EMBL/GenBank/DDBJ whole genome shotgun (WGS) entry which is preliminary data.</text>
</comment>
<keyword evidence="2" id="KW-0812">Transmembrane</keyword>
<evidence type="ECO:0000256" key="2">
    <source>
        <dbReference type="SAM" id="Phobius"/>
    </source>
</evidence>